<name>A0A6C0JYQ2_9ZZZZ</name>
<accession>A0A6C0JYQ2</accession>
<evidence type="ECO:0000313" key="1">
    <source>
        <dbReference type="EMBL" id="QHU09527.1"/>
    </source>
</evidence>
<proteinExistence type="predicted"/>
<dbReference type="EMBL" id="MN740738">
    <property type="protein sequence ID" value="QHU09527.1"/>
    <property type="molecule type" value="Genomic_DNA"/>
</dbReference>
<organism evidence="1">
    <name type="scientific">viral metagenome</name>
    <dbReference type="NCBI Taxonomy" id="1070528"/>
    <lineage>
        <taxon>unclassified sequences</taxon>
        <taxon>metagenomes</taxon>
        <taxon>organismal metagenomes</taxon>
    </lineage>
</organism>
<dbReference type="AlphaFoldDB" id="A0A6C0JYQ2"/>
<sequence length="128" mass="14699">MSALGAFNTQLIRFFEELVETYPEERDIKLGLEGLQATKKINPKLILDMFYEHVYHDLHDAIANEDEQAVIAFAKSKINSQFNEMSSALLIFDKHWSSMNDSNQKSIWNYLKVLCALCNRARTARLGA</sequence>
<reference evidence="1" key="1">
    <citation type="journal article" date="2020" name="Nature">
        <title>Giant virus diversity and host interactions through global metagenomics.</title>
        <authorList>
            <person name="Schulz F."/>
            <person name="Roux S."/>
            <person name="Paez-Espino D."/>
            <person name="Jungbluth S."/>
            <person name="Walsh D.A."/>
            <person name="Denef V.J."/>
            <person name="McMahon K.D."/>
            <person name="Konstantinidis K.T."/>
            <person name="Eloe-Fadrosh E.A."/>
            <person name="Kyrpides N.C."/>
            <person name="Woyke T."/>
        </authorList>
    </citation>
    <scope>NUCLEOTIDE SEQUENCE</scope>
    <source>
        <strain evidence="1">GVMAG-S-1101164-105</strain>
    </source>
</reference>
<protein>
    <submittedName>
        <fullName evidence="1">Uncharacterized protein</fullName>
    </submittedName>
</protein>